<feature type="region of interest" description="Disordered" evidence="2">
    <location>
        <begin position="234"/>
        <end position="301"/>
    </location>
</feature>
<feature type="compositionally biased region" description="Low complexity" evidence="2">
    <location>
        <begin position="270"/>
        <end position="292"/>
    </location>
</feature>
<dbReference type="InterPro" id="IPR011701">
    <property type="entry name" value="MFS"/>
</dbReference>
<dbReference type="SUPFAM" id="SSF103473">
    <property type="entry name" value="MFS general substrate transporter"/>
    <property type="match status" value="1"/>
</dbReference>
<dbReference type="OrthoDB" id="10027823at2759"/>
<feature type="transmembrane region" description="Helical" evidence="3">
    <location>
        <begin position="47"/>
        <end position="66"/>
    </location>
</feature>
<sequence length="492" mass="51383">MASASSRATRDIVLLFVTRTLRLAAYGTIGVVLALFLNAAGLSDREIGLLLFLTLIGDSAVSLFVTRHADAARRAWLASSCLLMAGAGLAFGLAPRPSFGLLLAAATLGVISPSGNEVGPFLSLEQSILSELVSPETRTHVFAWYNLVGYSATALGSLGVGHALVWARQAYGISDLDGYRAVFVQYAGCGLVLLGLFLLLTDRVERPERRRKPPPSAPVPAELLHNADAEAGLTAPLLQPTPPDPTAATSEHEPEQPSASDPSPKPATTPDPVTVPATSPSTASTNPAAPSAAPAPPSALGLSPRSHRIVSHLALLCSLDSLAGGLVTGTLLAYFFSVRYGVSTAYLGGLLFGANMLAAVSSLASGFVAARFGLVNTMVFTHLPSNVLMLLVPLMPNLTAATAMVFARYSISQMDVAPRSAYIAGVVRPEERTAAMGVVNIAKSVGAAFGPLITGWLAQQGLFDWAFYGCGGGKIVYDLLLLWSFSHIKPEH</sequence>
<dbReference type="GO" id="GO:0022857">
    <property type="term" value="F:transmembrane transporter activity"/>
    <property type="evidence" value="ECO:0007669"/>
    <property type="project" value="InterPro"/>
</dbReference>
<accession>A0A835XFP5</accession>
<feature type="transmembrane region" description="Helical" evidence="3">
    <location>
        <begin position="143"/>
        <end position="167"/>
    </location>
</feature>
<evidence type="ECO:0000313" key="5">
    <source>
        <dbReference type="EMBL" id="KAG2482866.1"/>
    </source>
</evidence>
<dbReference type="Proteomes" id="UP000612055">
    <property type="component" value="Unassembled WGS sequence"/>
</dbReference>
<dbReference type="PANTHER" id="PTHR23520:SF5">
    <property type="entry name" value="TRANSPORTER, PUTATIVE (AFU_ORTHOLOGUE AFUA_3G04000)-RELATED"/>
    <property type="match status" value="1"/>
</dbReference>
<organism evidence="5 6">
    <name type="scientific">Edaphochlamys debaryana</name>
    <dbReference type="NCBI Taxonomy" id="47281"/>
    <lineage>
        <taxon>Eukaryota</taxon>
        <taxon>Viridiplantae</taxon>
        <taxon>Chlorophyta</taxon>
        <taxon>core chlorophytes</taxon>
        <taxon>Chlorophyceae</taxon>
        <taxon>CS clade</taxon>
        <taxon>Chlamydomonadales</taxon>
        <taxon>Chlamydomonadales incertae sedis</taxon>
        <taxon>Edaphochlamys</taxon>
    </lineage>
</organism>
<dbReference type="PROSITE" id="PS50850">
    <property type="entry name" value="MFS"/>
    <property type="match status" value="1"/>
</dbReference>
<keyword evidence="3" id="KW-1133">Transmembrane helix</keyword>
<comment type="subcellular location">
    <subcellularLocation>
        <location evidence="1">Membrane</location>
        <topology evidence="1">Multi-pass membrane protein</topology>
    </subcellularLocation>
</comment>
<dbReference type="PANTHER" id="PTHR23520">
    <property type="entry name" value="TRANSPORTER, PUTATIVE (AFU_ORTHOLOGUE AFUA_3G04000)-RELATED"/>
    <property type="match status" value="1"/>
</dbReference>
<dbReference type="InterPro" id="IPR036259">
    <property type="entry name" value="MFS_trans_sf"/>
</dbReference>
<feature type="transmembrane region" description="Helical" evidence="3">
    <location>
        <begin position="356"/>
        <end position="375"/>
    </location>
</feature>
<reference evidence="5" key="1">
    <citation type="journal article" date="2020" name="bioRxiv">
        <title>Comparative genomics of Chlamydomonas.</title>
        <authorList>
            <person name="Craig R.J."/>
            <person name="Hasan A.R."/>
            <person name="Ness R.W."/>
            <person name="Keightley P.D."/>
        </authorList>
    </citation>
    <scope>NUCLEOTIDE SEQUENCE</scope>
    <source>
        <strain evidence="5">CCAP 11/70</strain>
    </source>
</reference>
<evidence type="ECO:0000256" key="2">
    <source>
        <dbReference type="SAM" id="MobiDB-lite"/>
    </source>
</evidence>
<dbReference type="InterPro" id="IPR020846">
    <property type="entry name" value="MFS_dom"/>
</dbReference>
<dbReference type="Pfam" id="PF07690">
    <property type="entry name" value="MFS_1"/>
    <property type="match status" value="1"/>
</dbReference>
<keyword evidence="3" id="KW-0812">Transmembrane</keyword>
<evidence type="ECO:0000256" key="3">
    <source>
        <dbReference type="SAM" id="Phobius"/>
    </source>
</evidence>
<evidence type="ECO:0000256" key="1">
    <source>
        <dbReference type="ARBA" id="ARBA00004141"/>
    </source>
</evidence>
<name>A0A835XFP5_9CHLO</name>
<comment type="caution">
    <text evidence="5">The sequence shown here is derived from an EMBL/GenBank/DDBJ whole genome shotgun (WGS) entry which is preliminary data.</text>
</comment>
<keyword evidence="3" id="KW-0472">Membrane</keyword>
<dbReference type="EMBL" id="JAEHOE010000198">
    <property type="protein sequence ID" value="KAG2482866.1"/>
    <property type="molecule type" value="Genomic_DNA"/>
</dbReference>
<proteinExistence type="predicted"/>
<feature type="transmembrane region" description="Helical" evidence="3">
    <location>
        <begin position="313"/>
        <end position="336"/>
    </location>
</feature>
<dbReference type="Gene3D" id="1.20.1250.20">
    <property type="entry name" value="MFS general substrate transporter like domains"/>
    <property type="match status" value="2"/>
</dbReference>
<feature type="transmembrane region" description="Helical" evidence="3">
    <location>
        <begin position="387"/>
        <end position="411"/>
    </location>
</feature>
<feature type="transmembrane region" description="Helical" evidence="3">
    <location>
        <begin position="21"/>
        <end position="41"/>
    </location>
</feature>
<feature type="transmembrane region" description="Helical" evidence="3">
    <location>
        <begin position="179"/>
        <end position="201"/>
    </location>
</feature>
<gene>
    <name evidence="5" type="ORF">HYH03_018211</name>
</gene>
<feature type="domain" description="Major facilitator superfamily (MFS) profile" evidence="4">
    <location>
        <begin position="309"/>
        <end position="492"/>
    </location>
</feature>
<evidence type="ECO:0000259" key="4">
    <source>
        <dbReference type="PROSITE" id="PS50850"/>
    </source>
</evidence>
<protein>
    <recommendedName>
        <fullName evidence="4">Major facilitator superfamily (MFS) profile domain-containing protein</fullName>
    </recommendedName>
</protein>
<evidence type="ECO:0000313" key="6">
    <source>
        <dbReference type="Proteomes" id="UP000612055"/>
    </source>
</evidence>
<keyword evidence="6" id="KW-1185">Reference proteome</keyword>
<dbReference type="AlphaFoldDB" id="A0A835XFP5"/>
<dbReference type="GO" id="GO:0016020">
    <property type="term" value="C:membrane"/>
    <property type="evidence" value="ECO:0007669"/>
    <property type="project" value="UniProtKB-SubCell"/>
</dbReference>